<feature type="region of interest" description="Disordered" evidence="1">
    <location>
        <begin position="200"/>
        <end position="300"/>
    </location>
</feature>
<dbReference type="RefSeq" id="XP_062710616.1">
    <property type="nucleotide sequence ID" value="XM_062854632.1"/>
</dbReference>
<dbReference type="InterPro" id="IPR013783">
    <property type="entry name" value="Ig-like_fold"/>
</dbReference>
<feature type="region of interest" description="Disordered" evidence="1">
    <location>
        <begin position="126"/>
        <end position="148"/>
    </location>
</feature>
<reference evidence="2" key="2">
    <citation type="submission" date="2025-05" db="UniProtKB">
        <authorList>
            <consortium name="EnsemblMetazoa"/>
        </authorList>
    </citation>
    <scope>IDENTIFICATION</scope>
    <source>
        <strain evidence="2">Foshan</strain>
    </source>
</reference>
<dbReference type="SUPFAM" id="SSF48726">
    <property type="entry name" value="Immunoglobulin"/>
    <property type="match status" value="1"/>
</dbReference>
<feature type="compositionally biased region" description="Basic and acidic residues" evidence="1">
    <location>
        <begin position="218"/>
        <end position="240"/>
    </location>
</feature>
<protein>
    <recommendedName>
        <fullName evidence="4">Ig-like domain-containing protein</fullName>
    </recommendedName>
</protein>
<organism evidence="2 3">
    <name type="scientific">Aedes albopictus</name>
    <name type="common">Asian tiger mosquito</name>
    <name type="synonym">Stegomyia albopicta</name>
    <dbReference type="NCBI Taxonomy" id="7160"/>
    <lineage>
        <taxon>Eukaryota</taxon>
        <taxon>Metazoa</taxon>
        <taxon>Ecdysozoa</taxon>
        <taxon>Arthropoda</taxon>
        <taxon>Hexapoda</taxon>
        <taxon>Insecta</taxon>
        <taxon>Pterygota</taxon>
        <taxon>Neoptera</taxon>
        <taxon>Endopterygota</taxon>
        <taxon>Diptera</taxon>
        <taxon>Nematocera</taxon>
        <taxon>Culicoidea</taxon>
        <taxon>Culicidae</taxon>
        <taxon>Culicinae</taxon>
        <taxon>Aedini</taxon>
        <taxon>Aedes</taxon>
        <taxon>Stegomyia</taxon>
    </lineage>
</organism>
<evidence type="ECO:0000313" key="3">
    <source>
        <dbReference type="Proteomes" id="UP000069940"/>
    </source>
</evidence>
<keyword evidence="3" id="KW-1185">Reference proteome</keyword>
<proteinExistence type="predicted"/>
<accession>A0ABM1Z6A2</accession>
<sequence length="538" mass="59170">FLNAYYFFGGFLTAGRKRDISNVYQIIYFGDSSVDVGQPFSISCITSITDPIDWLRDGEPIRKHNQIRHGKDEHTYIESEMGVAGLRDKIESKISVQHALPKHQGRYQCNSLYRSYHMLYVHGNASSGGSGSSAGGHDRTSGRSSSDQALEKLDASLIGPLLLTTIKPTLITSTSGSHHQVTTPGALVSLNAHPISIDVDKQHSQHHHHQQQSHHHHSPSDKSTKSDDKQKSQHAFKTESVRFMNKNQEQSTTKDTLALPDDERYGGDNLGGKINKDIKEDEYPDTTGANGDNDNDDIADREDNAGKAIVILDEDRYPTSGVTNPLDAIDGADEESITRDDNAQVGSKDDVDNAAEDANSHEGEFIVIEKDVSIEDNIDKLILNKSEINGMIRVDSDEDPHHHHSHRKLDRMRNENTLIQAPANTIPTSSTTALMIVPTTTPTTITHPTTTTTSTTAATGAPTTTIIKQHGHGAGEGHHHHHHRNHEQQQGQHASAAVSDILHPNYDDPSSSLKYYDIAKALTLGCNITKEGDYELSW</sequence>
<dbReference type="Gene3D" id="2.60.40.10">
    <property type="entry name" value="Immunoglobulins"/>
    <property type="match status" value="1"/>
</dbReference>
<name>A0ABM1Z6A2_AEDAL</name>
<evidence type="ECO:0008006" key="4">
    <source>
        <dbReference type="Google" id="ProtNLM"/>
    </source>
</evidence>
<dbReference type="GeneID" id="134288764"/>
<evidence type="ECO:0000313" key="2">
    <source>
        <dbReference type="EnsemblMetazoa" id="AALFPA23_015471.P22498"/>
    </source>
</evidence>
<dbReference type="EnsemblMetazoa" id="AALFPA23_015471.R22498">
    <property type="protein sequence ID" value="AALFPA23_015471.P22498"/>
    <property type="gene ID" value="AALFPA23_015471"/>
</dbReference>
<evidence type="ECO:0000256" key="1">
    <source>
        <dbReference type="SAM" id="MobiDB-lite"/>
    </source>
</evidence>
<dbReference type="InterPro" id="IPR036179">
    <property type="entry name" value="Ig-like_dom_sf"/>
</dbReference>
<feature type="compositionally biased region" description="Basic and acidic residues" evidence="1">
    <location>
        <begin position="336"/>
        <end position="351"/>
    </location>
</feature>
<reference evidence="3" key="1">
    <citation type="journal article" date="2015" name="Proc. Natl. Acad. Sci. U.S.A.">
        <title>Genome sequence of the Asian Tiger mosquito, Aedes albopictus, reveals insights into its biology, genetics, and evolution.</title>
        <authorList>
            <person name="Chen X.G."/>
            <person name="Jiang X."/>
            <person name="Gu J."/>
            <person name="Xu M."/>
            <person name="Wu Y."/>
            <person name="Deng Y."/>
            <person name="Zhang C."/>
            <person name="Bonizzoni M."/>
            <person name="Dermauw W."/>
            <person name="Vontas J."/>
            <person name="Armbruster P."/>
            <person name="Huang X."/>
            <person name="Yang Y."/>
            <person name="Zhang H."/>
            <person name="He W."/>
            <person name="Peng H."/>
            <person name="Liu Y."/>
            <person name="Wu K."/>
            <person name="Chen J."/>
            <person name="Lirakis M."/>
            <person name="Topalis P."/>
            <person name="Van Leeuwen T."/>
            <person name="Hall A.B."/>
            <person name="Jiang X."/>
            <person name="Thorpe C."/>
            <person name="Mueller R.L."/>
            <person name="Sun C."/>
            <person name="Waterhouse R.M."/>
            <person name="Yan G."/>
            <person name="Tu Z.J."/>
            <person name="Fang X."/>
            <person name="James A.A."/>
        </authorList>
    </citation>
    <scope>NUCLEOTIDE SEQUENCE [LARGE SCALE GENOMIC DNA]</scope>
    <source>
        <strain evidence="3">Foshan</strain>
    </source>
</reference>
<feature type="region of interest" description="Disordered" evidence="1">
    <location>
        <begin position="319"/>
        <end position="355"/>
    </location>
</feature>
<feature type="region of interest" description="Disordered" evidence="1">
    <location>
        <begin position="470"/>
        <end position="495"/>
    </location>
</feature>
<feature type="compositionally biased region" description="Polar residues" evidence="1">
    <location>
        <begin position="245"/>
        <end position="255"/>
    </location>
</feature>
<dbReference type="Proteomes" id="UP000069940">
    <property type="component" value="Unassembled WGS sequence"/>
</dbReference>
<feature type="compositionally biased region" description="Basic residues" evidence="1">
    <location>
        <begin position="204"/>
        <end position="217"/>
    </location>
</feature>